<dbReference type="EMBL" id="QFQP01000025">
    <property type="protein sequence ID" value="PZR08365.1"/>
    <property type="molecule type" value="Genomic_DNA"/>
</dbReference>
<reference evidence="1 2" key="1">
    <citation type="submission" date="2017-08" db="EMBL/GenBank/DDBJ databases">
        <title>Infants hospitalized years apart are colonized by the same room-sourced microbial strains.</title>
        <authorList>
            <person name="Brooks B."/>
            <person name="Olm M.R."/>
            <person name="Firek B.A."/>
            <person name="Baker R."/>
            <person name="Thomas B.C."/>
            <person name="Morowitz M.J."/>
            <person name="Banfield J.F."/>
        </authorList>
    </citation>
    <scope>NUCLEOTIDE SEQUENCE [LARGE SCALE GENOMIC DNA]</scope>
    <source>
        <strain evidence="1">S2_003_000_R2_14</strain>
    </source>
</reference>
<organism evidence="1 2">
    <name type="scientific">Archangium gephyra</name>
    <dbReference type="NCBI Taxonomy" id="48"/>
    <lineage>
        <taxon>Bacteria</taxon>
        <taxon>Pseudomonadati</taxon>
        <taxon>Myxococcota</taxon>
        <taxon>Myxococcia</taxon>
        <taxon>Myxococcales</taxon>
        <taxon>Cystobacterineae</taxon>
        <taxon>Archangiaceae</taxon>
        <taxon>Archangium</taxon>
    </lineage>
</organism>
<comment type="caution">
    <text evidence="1">The sequence shown here is derived from an EMBL/GenBank/DDBJ whole genome shotgun (WGS) entry which is preliminary data.</text>
</comment>
<dbReference type="Proteomes" id="UP000249061">
    <property type="component" value="Unassembled WGS sequence"/>
</dbReference>
<evidence type="ECO:0000313" key="1">
    <source>
        <dbReference type="EMBL" id="PZR08365.1"/>
    </source>
</evidence>
<accession>A0A2W5TAB2</accession>
<protein>
    <submittedName>
        <fullName evidence="1">Uncharacterized protein</fullName>
    </submittedName>
</protein>
<sequence>MDYDSSACAGDDIKSGLPICGNTFLSRNVLPVSLRQEETAAPSCTNSSIISDIHKTEPANKCGPDLFFVHYELPLESLDAQITDASLRYSGMSDQDIRDAVDSADIYLFYDIQTPDFQCPSGVNALLGSVSPSVARVTKTTLKRGDLSLVVGTN</sequence>
<name>A0A2W5TAB2_9BACT</name>
<dbReference type="AlphaFoldDB" id="A0A2W5TAB2"/>
<evidence type="ECO:0000313" key="2">
    <source>
        <dbReference type="Proteomes" id="UP000249061"/>
    </source>
</evidence>
<gene>
    <name evidence="1" type="ORF">DI536_24600</name>
</gene>
<proteinExistence type="predicted"/>